<feature type="region of interest" description="Disordered" evidence="5">
    <location>
        <begin position="181"/>
        <end position="203"/>
    </location>
</feature>
<dbReference type="SUPFAM" id="SSF56281">
    <property type="entry name" value="Metallo-hydrolase/oxidoreductase"/>
    <property type="match status" value="1"/>
</dbReference>
<dbReference type="InterPro" id="IPR001279">
    <property type="entry name" value="Metallo-B-lactamas"/>
</dbReference>
<evidence type="ECO:0000313" key="8">
    <source>
        <dbReference type="Proteomes" id="UP000050326"/>
    </source>
</evidence>
<evidence type="ECO:0000259" key="6">
    <source>
        <dbReference type="SMART" id="SM00849"/>
    </source>
</evidence>
<evidence type="ECO:0000256" key="2">
    <source>
        <dbReference type="ARBA" id="ARBA00022723"/>
    </source>
</evidence>
<feature type="domain" description="Metallo-beta-lactamase" evidence="6">
    <location>
        <begin position="12"/>
        <end position="187"/>
    </location>
</feature>
<evidence type="ECO:0000256" key="4">
    <source>
        <dbReference type="ARBA" id="ARBA00022833"/>
    </source>
</evidence>
<dbReference type="Pfam" id="PF00753">
    <property type="entry name" value="Lactamase_B"/>
    <property type="match status" value="1"/>
</dbReference>
<evidence type="ECO:0000256" key="5">
    <source>
        <dbReference type="SAM" id="MobiDB-lite"/>
    </source>
</evidence>
<dbReference type="EC" id="3.-.-.-" evidence="7"/>
<protein>
    <submittedName>
        <fullName evidence="7">Putative metallo-hydrolase</fullName>
        <ecNumber evidence="7">3.-.-.-</ecNumber>
    </submittedName>
</protein>
<dbReference type="OrthoDB" id="9802248at2"/>
<reference evidence="7 8" key="1">
    <citation type="submission" date="2015-09" db="EMBL/GenBank/DDBJ databases">
        <title>Genome sequence of Oxobacter pfennigii DSM 3222.</title>
        <authorList>
            <person name="Poehlein A."/>
            <person name="Bengelsdorf F.R."/>
            <person name="Schiel-Bengelsdorf B."/>
            <person name="Duerre P."/>
            <person name="Daniel R."/>
        </authorList>
    </citation>
    <scope>NUCLEOTIDE SEQUENCE [LARGE SCALE GENOMIC DNA]</scope>
    <source>
        <strain evidence="7 8">DSM 3222</strain>
    </source>
</reference>
<proteinExistence type="predicted"/>
<dbReference type="GO" id="GO:0046872">
    <property type="term" value="F:metal ion binding"/>
    <property type="evidence" value="ECO:0007669"/>
    <property type="project" value="UniProtKB-KW"/>
</dbReference>
<comment type="caution">
    <text evidence="7">The sequence shown here is derived from an EMBL/GenBank/DDBJ whole genome shotgun (WGS) entry which is preliminary data.</text>
</comment>
<evidence type="ECO:0000256" key="3">
    <source>
        <dbReference type="ARBA" id="ARBA00022801"/>
    </source>
</evidence>
<dbReference type="InterPro" id="IPR036866">
    <property type="entry name" value="RibonucZ/Hydroxyglut_hydro"/>
</dbReference>
<dbReference type="SMART" id="SM00849">
    <property type="entry name" value="Lactamase_B"/>
    <property type="match status" value="1"/>
</dbReference>
<dbReference type="EMBL" id="LKET01000028">
    <property type="protein sequence ID" value="KPU44983.1"/>
    <property type="molecule type" value="Genomic_DNA"/>
</dbReference>
<dbReference type="PANTHER" id="PTHR46233">
    <property type="entry name" value="HYDROXYACYLGLUTATHIONE HYDROLASE GLOC"/>
    <property type="match status" value="1"/>
</dbReference>
<gene>
    <name evidence="7" type="ORF">OXPF_14610</name>
</gene>
<dbReference type="Proteomes" id="UP000050326">
    <property type="component" value="Unassembled WGS sequence"/>
</dbReference>
<sequence>MKYLKIPAGIYGANCYCVYDETSREGFVIDPGGDGEKILKLINNEGIKILFIILTHGHFDHTGGVNYLKQMLNIPVLINEKDTGLLSKENIISNFFPDFEDVSADDFLKDKDKLKFGGEFLEIIETPGHTPGGITIKVEDNLFTGDTLFFNSVGRTDLPGGSYEVLIKSINEKLLIFPEGTKVHPGHGNSSTIGREKKSNPFL</sequence>
<dbReference type="RefSeq" id="WP_054874529.1">
    <property type="nucleotide sequence ID" value="NZ_LKET01000028.1"/>
</dbReference>
<organism evidence="7 8">
    <name type="scientific">Oxobacter pfennigii</name>
    <dbReference type="NCBI Taxonomy" id="36849"/>
    <lineage>
        <taxon>Bacteria</taxon>
        <taxon>Bacillati</taxon>
        <taxon>Bacillota</taxon>
        <taxon>Clostridia</taxon>
        <taxon>Eubacteriales</taxon>
        <taxon>Clostridiaceae</taxon>
        <taxon>Oxobacter</taxon>
    </lineage>
</organism>
<keyword evidence="2" id="KW-0479">Metal-binding</keyword>
<dbReference type="STRING" id="36849.OXPF_14610"/>
<keyword evidence="4" id="KW-0862">Zinc</keyword>
<name>A0A0P8YYV9_9CLOT</name>
<dbReference type="CDD" id="cd06262">
    <property type="entry name" value="metallo-hydrolase-like_MBL-fold"/>
    <property type="match status" value="1"/>
</dbReference>
<dbReference type="Gene3D" id="3.60.15.10">
    <property type="entry name" value="Ribonuclease Z/Hydroxyacylglutathione hydrolase-like"/>
    <property type="match status" value="1"/>
</dbReference>
<comment type="cofactor">
    <cofactor evidence="1">
        <name>Zn(2+)</name>
        <dbReference type="ChEBI" id="CHEBI:29105"/>
    </cofactor>
</comment>
<dbReference type="GO" id="GO:0016787">
    <property type="term" value="F:hydrolase activity"/>
    <property type="evidence" value="ECO:0007669"/>
    <property type="project" value="UniProtKB-KW"/>
</dbReference>
<evidence type="ECO:0000256" key="1">
    <source>
        <dbReference type="ARBA" id="ARBA00001947"/>
    </source>
</evidence>
<feature type="compositionally biased region" description="Basic and acidic residues" evidence="5">
    <location>
        <begin position="194"/>
        <end position="203"/>
    </location>
</feature>
<keyword evidence="8" id="KW-1185">Reference proteome</keyword>
<dbReference type="PANTHER" id="PTHR46233:SF3">
    <property type="entry name" value="HYDROXYACYLGLUTATHIONE HYDROLASE GLOC"/>
    <property type="match status" value="1"/>
</dbReference>
<dbReference type="AlphaFoldDB" id="A0A0P8YYV9"/>
<keyword evidence="3 7" id="KW-0378">Hydrolase</keyword>
<evidence type="ECO:0000313" key="7">
    <source>
        <dbReference type="EMBL" id="KPU44983.1"/>
    </source>
</evidence>
<accession>A0A0P8YYV9</accession>
<dbReference type="InterPro" id="IPR051453">
    <property type="entry name" value="MBL_Glyoxalase_II"/>
</dbReference>